<dbReference type="AlphaFoldDB" id="A0A495SEM9"/>
<evidence type="ECO:0000313" key="2">
    <source>
        <dbReference type="EMBL" id="RKS97993.1"/>
    </source>
</evidence>
<reference evidence="2 3" key="1">
    <citation type="submission" date="2018-10" db="EMBL/GenBank/DDBJ databases">
        <title>Genomic Encyclopedia of Archaeal and Bacterial Type Strains, Phase II (KMG-II): from individual species to whole genera.</title>
        <authorList>
            <person name="Goeker M."/>
        </authorList>
    </citation>
    <scope>NUCLEOTIDE SEQUENCE [LARGE SCALE GENOMIC DNA]</scope>
    <source>
        <strain evidence="2 3">DSM 14219</strain>
    </source>
</reference>
<feature type="chain" id="PRO_5019862919" description="Secreted protein (Por secretion system target)" evidence="1">
    <location>
        <begin position="19"/>
        <end position="142"/>
    </location>
</feature>
<comment type="caution">
    <text evidence="2">The sequence shown here is derived from an EMBL/GenBank/DDBJ whole genome shotgun (WGS) entry which is preliminary data.</text>
</comment>
<accession>A0A495SEM9</accession>
<proteinExistence type="predicted"/>
<sequence>MIKIYVVMKKFLNIGASAMVVGLFFTSCNDNEDYRTIESIDKVKIDSVKIVNDTMDVFTVQSIKTYSTYSSQCEGFYAYDYIHNNNLTRTVTAYKYITNGPCAQGMFSGASQINFSPQQVGTYTLKFWSGDNTWITKTIVVE</sequence>
<dbReference type="PROSITE" id="PS51257">
    <property type="entry name" value="PROKAR_LIPOPROTEIN"/>
    <property type="match status" value="1"/>
</dbReference>
<name>A0A495SEM9_9FLAO</name>
<dbReference type="EMBL" id="RBXB01000002">
    <property type="protein sequence ID" value="RKS97993.1"/>
    <property type="molecule type" value="Genomic_DNA"/>
</dbReference>
<organism evidence="2 3">
    <name type="scientific">Chryseobacterium defluvii</name>
    <dbReference type="NCBI Taxonomy" id="160396"/>
    <lineage>
        <taxon>Bacteria</taxon>
        <taxon>Pseudomonadati</taxon>
        <taxon>Bacteroidota</taxon>
        <taxon>Flavobacteriia</taxon>
        <taxon>Flavobacteriales</taxon>
        <taxon>Weeksellaceae</taxon>
        <taxon>Chryseobacterium group</taxon>
        <taxon>Chryseobacterium</taxon>
    </lineage>
</organism>
<protein>
    <recommendedName>
        <fullName evidence="4">Secreted protein (Por secretion system target)</fullName>
    </recommendedName>
</protein>
<keyword evidence="1" id="KW-0732">Signal</keyword>
<feature type="signal peptide" evidence="1">
    <location>
        <begin position="1"/>
        <end position="18"/>
    </location>
</feature>
<evidence type="ECO:0000313" key="3">
    <source>
        <dbReference type="Proteomes" id="UP000272428"/>
    </source>
</evidence>
<dbReference type="Proteomes" id="UP000272428">
    <property type="component" value="Unassembled WGS sequence"/>
</dbReference>
<evidence type="ECO:0000256" key="1">
    <source>
        <dbReference type="SAM" id="SignalP"/>
    </source>
</evidence>
<gene>
    <name evidence="2" type="ORF">BCF58_2130</name>
</gene>
<evidence type="ECO:0008006" key="4">
    <source>
        <dbReference type="Google" id="ProtNLM"/>
    </source>
</evidence>
<keyword evidence="3" id="KW-1185">Reference proteome</keyword>